<keyword evidence="1" id="KW-0812">Transmembrane</keyword>
<organism evidence="2">
    <name type="scientific">Arundo donax</name>
    <name type="common">Giant reed</name>
    <name type="synonym">Donax arundinaceus</name>
    <dbReference type="NCBI Taxonomy" id="35708"/>
    <lineage>
        <taxon>Eukaryota</taxon>
        <taxon>Viridiplantae</taxon>
        <taxon>Streptophyta</taxon>
        <taxon>Embryophyta</taxon>
        <taxon>Tracheophyta</taxon>
        <taxon>Spermatophyta</taxon>
        <taxon>Magnoliopsida</taxon>
        <taxon>Liliopsida</taxon>
        <taxon>Poales</taxon>
        <taxon>Poaceae</taxon>
        <taxon>PACMAD clade</taxon>
        <taxon>Arundinoideae</taxon>
        <taxon>Arundineae</taxon>
        <taxon>Arundo</taxon>
    </lineage>
</organism>
<keyword evidence="1" id="KW-1133">Transmembrane helix</keyword>
<reference evidence="2" key="1">
    <citation type="submission" date="2014-09" db="EMBL/GenBank/DDBJ databases">
        <authorList>
            <person name="Magalhaes I.L.F."/>
            <person name="Oliveira U."/>
            <person name="Santos F.R."/>
            <person name="Vidigal T.H.D.A."/>
            <person name="Brescovit A.D."/>
            <person name="Santos A.J."/>
        </authorList>
    </citation>
    <scope>NUCLEOTIDE SEQUENCE</scope>
    <source>
        <tissue evidence="2">Shoot tissue taken approximately 20 cm above the soil surface</tissue>
    </source>
</reference>
<dbReference type="AlphaFoldDB" id="A0A0A9ABU7"/>
<protein>
    <submittedName>
        <fullName evidence="2">Uncharacterized protein</fullName>
    </submittedName>
</protein>
<sequence>MHKMSCSRLCRACSFHVDRDMMSCQCLCRVLYVCVCISYDILIELITILTMLIQVELLFSWR</sequence>
<accession>A0A0A9ABU7</accession>
<dbReference type="EMBL" id="GBRH01250472">
    <property type="protein sequence ID" value="JAD47423.1"/>
    <property type="molecule type" value="Transcribed_RNA"/>
</dbReference>
<evidence type="ECO:0000313" key="2">
    <source>
        <dbReference type="EMBL" id="JAD47423.1"/>
    </source>
</evidence>
<name>A0A0A9ABU7_ARUDO</name>
<feature type="transmembrane region" description="Helical" evidence="1">
    <location>
        <begin position="30"/>
        <end position="53"/>
    </location>
</feature>
<keyword evidence="1" id="KW-0472">Membrane</keyword>
<evidence type="ECO:0000256" key="1">
    <source>
        <dbReference type="SAM" id="Phobius"/>
    </source>
</evidence>
<proteinExistence type="predicted"/>
<reference evidence="2" key="2">
    <citation type="journal article" date="2015" name="Data Brief">
        <title>Shoot transcriptome of the giant reed, Arundo donax.</title>
        <authorList>
            <person name="Barrero R.A."/>
            <person name="Guerrero F.D."/>
            <person name="Moolhuijzen P."/>
            <person name="Goolsby J.A."/>
            <person name="Tidwell J."/>
            <person name="Bellgard S.E."/>
            <person name="Bellgard M.I."/>
        </authorList>
    </citation>
    <scope>NUCLEOTIDE SEQUENCE</scope>
    <source>
        <tissue evidence="2">Shoot tissue taken approximately 20 cm above the soil surface</tissue>
    </source>
</reference>